<dbReference type="PANTHER" id="PTHR11669:SF8">
    <property type="entry name" value="DNA POLYMERASE III SUBUNIT DELTA"/>
    <property type="match status" value="1"/>
</dbReference>
<protein>
    <submittedName>
        <fullName evidence="1">DNA polymerase-3 subunit delta</fullName>
    </submittedName>
</protein>
<name>A0A4R6RLF6_9HYPH</name>
<dbReference type="OrthoDB" id="9811073at2"/>
<dbReference type="InterPro" id="IPR050238">
    <property type="entry name" value="DNA_Rep/Repair_Clamp_Loader"/>
</dbReference>
<dbReference type="NCBIfam" id="NF005677">
    <property type="entry name" value="PRK07471.1"/>
    <property type="match status" value="1"/>
</dbReference>
<dbReference type="NCBIfam" id="NF006586">
    <property type="entry name" value="PRK09112.1"/>
    <property type="match status" value="1"/>
</dbReference>
<evidence type="ECO:0000313" key="2">
    <source>
        <dbReference type="Proteomes" id="UP000294547"/>
    </source>
</evidence>
<dbReference type="GO" id="GO:0006261">
    <property type="term" value="P:DNA-templated DNA replication"/>
    <property type="evidence" value="ECO:0007669"/>
    <property type="project" value="TreeGrafter"/>
</dbReference>
<proteinExistence type="predicted"/>
<dbReference type="PANTHER" id="PTHR11669">
    <property type="entry name" value="REPLICATION FACTOR C / DNA POLYMERASE III GAMMA-TAU SUBUNIT"/>
    <property type="match status" value="1"/>
</dbReference>
<keyword evidence="2" id="KW-1185">Reference proteome</keyword>
<accession>A0A4R6RLF6</accession>
<dbReference type="Pfam" id="PF13177">
    <property type="entry name" value="DNA_pol3_delta2"/>
    <property type="match status" value="1"/>
</dbReference>
<dbReference type="RefSeq" id="WP_126536572.1">
    <property type="nucleotide sequence ID" value="NZ_BSPM01000008.1"/>
</dbReference>
<gene>
    <name evidence="1" type="ORF">EDD54_0680</name>
</gene>
<dbReference type="Proteomes" id="UP000294547">
    <property type="component" value="Unassembled WGS sequence"/>
</dbReference>
<organism evidence="1 2">
    <name type="scientific">Oharaeibacter diazotrophicus</name>
    <dbReference type="NCBI Taxonomy" id="1920512"/>
    <lineage>
        <taxon>Bacteria</taxon>
        <taxon>Pseudomonadati</taxon>
        <taxon>Pseudomonadota</taxon>
        <taxon>Alphaproteobacteria</taxon>
        <taxon>Hyphomicrobiales</taxon>
        <taxon>Pleomorphomonadaceae</taxon>
        <taxon>Oharaeibacter</taxon>
    </lineage>
</organism>
<evidence type="ECO:0000313" key="1">
    <source>
        <dbReference type="EMBL" id="TDP86797.1"/>
    </source>
</evidence>
<dbReference type="GO" id="GO:0009360">
    <property type="term" value="C:DNA polymerase III complex"/>
    <property type="evidence" value="ECO:0007669"/>
    <property type="project" value="TreeGrafter"/>
</dbReference>
<dbReference type="Gene3D" id="3.40.50.300">
    <property type="entry name" value="P-loop containing nucleotide triphosphate hydrolases"/>
    <property type="match status" value="1"/>
</dbReference>
<dbReference type="InterPro" id="IPR027417">
    <property type="entry name" value="P-loop_NTPase"/>
</dbReference>
<comment type="caution">
    <text evidence="1">The sequence shown here is derived from an EMBL/GenBank/DDBJ whole genome shotgun (WGS) entry which is preliminary data.</text>
</comment>
<dbReference type="EMBL" id="SNXY01000006">
    <property type="protein sequence ID" value="TDP86797.1"/>
    <property type="molecule type" value="Genomic_DNA"/>
</dbReference>
<sequence>MIAAVDHSNEADWIEGLPLPREQTDLVGHEAAALALHEAYRSGRMHHAWMITGPKGIGKATLAFRFARFALSHPDPMRAPPPGEAPLLPVDPRVAAQVATGAHPNLMHLRRPWDDKDKKLKTLLTVDEVRRAAGFFGTSAGSAGYRIAIVDAADDMNANAANALLKMLEEPPARAMFLVLSHAPGGLLPTIRSRCRRLPLEPLSADELDAAVTALGLEVAEAERPALAALAEGSVRRAVACVESEGLALHGGFRKLVDGFPRIDRSALHRFAEAAGGRKGEDSFGLVADLCRAFLSERLRERVHAAPADLIRLAEAWDTVARVVAETEGLNLDRKQAVIALVTALAATTRG</sequence>
<dbReference type="SUPFAM" id="SSF52540">
    <property type="entry name" value="P-loop containing nucleoside triphosphate hydrolases"/>
    <property type="match status" value="1"/>
</dbReference>
<dbReference type="AlphaFoldDB" id="A0A4R6RLF6"/>
<reference evidence="1 2" key="1">
    <citation type="submission" date="2019-03" db="EMBL/GenBank/DDBJ databases">
        <title>Genomic Encyclopedia of Type Strains, Phase IV (KMG-IV): sequencing the most valuable type-strain genomes for metagenomic binning, comparative biology and taxonomic classification.</title>
        <authorList>
            <person name="Goeker M."/>
        </authorList>
    </citation>
    <scope>NUCLEOTIDE SEQUENCE [LARGE SCALE GENOMIC DNA]</scope>
    <source>
        <strain evidence="1 2">DSM 102969</strain>
    </source>
</reference>